<organism evidence="1 2">
    <name type="scientific">Thanatephorus cucumeris (strain AG1-IB / isolate 7/3/14)</name>
    <name type="common">Lettuce bottom rot fungus</name>
    <name type="synonym">Rhizoctonia solani</name>
    <dbReference type="NCBI Taxonomy" id="1108050"/>
    <lineage>
        <taxon>Eukaryota</taxon>
        <taxon>Fungi</taxon>
        <taxon>Dikarya</taxon>
        <taxon>Basidiomycota</taxon>
        <taxon>Agaricomycotina</taxon>
        <taxon>Agaricomycetes</taxon>
        <taxon>Cantharellales</taxon>
        <taxon>Ceratobasidiaceae</taxon>
        <taxon>Rhizoctonia</taxon>
        <taxon>Rhizoctonia solani AG-1</taxon>
    </lineage>
</organism>
<reference evidence="1 2" key="1">
    <citation type="journal article" date="2013" name="J. Biotechnol.">
        <title>Establishment and interpretation of the genome sequence of the phytopathogenic fungus Rhizoctonia solani AG1-IB isolate 7/3/14.</title>
        <authorList>
            <person name="Wibberg D.W."/>
            <person name="Jelonek L.J."/>
            <person name="Rupp O.R."/>
            <person name="Hennig M.H."/>
            <person name="Eikmeyer F.E."/>
            <person name="Goesmann A.G."/>
            <person name="Hartmann A.H."/>
            <person name="Borriss R.B."/>
            <person name="Grosch R.G."/>
            <person name="Puehler A.P."/>
            <person name="Schlueter A.S."/>
        </authorList>
    </citation>
    <scope>NUCLEOTIDE SEQUENCE [LARGE SCALE GENOMIC DNA]</scope>
    <source>
        <strain evidence="2">AG1-IB / isolate 7/3/14</strain>
    </source>
</reference>
<evidence type="ECO:0000313" key="2">
    <source>
        <dbReference type="Proteomes" id="UP000012065"/>
    </source>
</evidence>
<comment type="caution">
    <text evidence="1">The sequence shown here is derived from an EMBL/GenBank/DDBJ whole genome shotgun (WGS) entry which is preliminary data.</text>
</comment>
<gene>
    <name evidence="1" type="ORF">BN14_11298</name>
</gene>
<dbReference type="HOGENOM" id="CLU_2575515_0_0_1"/>
<sequence length="81" mass="9629">MIPEELFVNIAKEEQDRPLQIRIKDKQRRDPSLDDIIEFLMVKQENALPSIRKAYGDYQLDNKILLFQDKILWATQDNSKP</sequence>
<protein>
    <submittedName>
        <fullName evidence="1">Uncharacterized protein</fullName>
    </submittedName>
</protein>
<dbReference type="Proteomes" id="UP000012065">
    <property type="component" value="Unassembled WGS sequence"/>
</dbReference>
<accession>M5CCI3</accession>
<dbReference type="AlphaFoldDB" id="M5CCI3"/>
<proteinExistence type="predicted"/>
<evidence type="ECO:0000313" key="1">
    <source>
        <dbReference type="EMBL" id="CCO37146.1"/>
    </source>
</evidence>
<name>M5CCI3_THACB</name>
<dbReference type="EMBL" id="CAOJ01016826">
    <property type="protein sequence ID" value="CCO37146.1"/>
    <property type="molecule type" value="Genomic_DNA"/>
</dbReference>